<keyword evidence="2" id="KW-0808">Transferase</keyword>
<organism evidence="2 3">
    <name type="scientific">Shewanella polaris</name>
    <dbReference type="NCBI Taxonomy" id="2588449"/>
    <lineage>
        <taxon>Bacteria</taxon>
        <taxon>Pseudomonadati</taxon>
        <taxon>Pseudomonadota</taxon>
        <taxon>Gammaproteobacteria</taxon>
        <taxon>Alteromonadales</taxon>
        <taxon>Shewanellaceae</taxon>
        <taxon>Shewanella</taxon>
    </lineage>
</organism>
<dbReference type="Proteomes" id="UP000319809">
    <property type="component" value="Chromosome"/>
</dbReference>
<protein>
    <submittedName>
        <fullName evidence="2">GNAT family N-acetyltransferase</fullName>
    </submittedName>
</protein>
<gene>
    <name evidence="2" type="ORF">FH971_14040</name>
</gene>
<dbReference type="InterPro" id="IPR016181">
    <property type="entry name" value="Acyl_CoA_acyltransferase"/>
</dbReference>
<dbReference type="InterPro" id="IPR000182">
    <property type="entry name" value="GNAT_dom"/>
</dbReference>
<dbReference type="PROSITE" id="PS51186">
    <property type="entry name" value="GNAT"/>
    <property type="match status" value="1"/>
</dbReference>
<feature type="domain" description="N-acetyltransferase" evidence="1">
    <location>
        <begin position="10"/>
        <end position="152"/>
    </location>
</feature>
<proteinExistence type="predicted"/>
<evidence type="ECO:0000313" key="3">
    <source>
        <dbReference type="Proteomes" id="UP000319809"/>
    </source>
</evidence>
<dbReference type="KEGG" id="spol:FH971_14040"/>
<dbReference type="GO" id="GO:0016747">
    <property type="term" value="F:acyltransferase activity, transferring groups other than amino-acyl groups"/>
    <property type="evidence" value="ECO:0007669"/>
    <property type="project" value="InterPro"/>
</dbReference>
<dbReference type="EMBL" id="CP041036">
    <property type="protein sequence ID" value="QDE31982.1"/>
    <property type="molecule type" value="Genomic_DNA"/>
</dbReference>
<evidence type="ECO:0000259" key="1">
    <source>
        <dbReference type="PROSITE" id="PS51186"/>
    </source>
</evidence>
<evidence type="ECO:0000313" key="2">
    <source>
        <dbReference type="EMBL" id="QDE31982.1"/>
    </source>
</evidence>
<sequence length="152" mass="17354">MMTDNKLVFLDYCDLYFEECIALFDKNCPEFFANNERQDYVEFLEKQAKTYKIGQIEGKIVAVFGLDIDEKNNRASITWIMTCPSVHGKGLGTQMISYAKNIAVDCKVTHIDIATSHLLTAFFEKFGAKKTTKIKDGWGPNMHRVDMVLPLL</sequence>
<dbReference type="AlphaFoldDB" id="A0A4Y5YGR0"/>
<name>A0A4Y5YGR0_9GAMM</name>
<dbReference type="RefSeq" id="WP_140234732.1">
    <property type="nucleotide sequence ID" value="NZ_CP041036.1"/>
</dbReference>
<dbReference type="Pfam" id="PF00583">
    <property type="entry name" value="Acetyltransf_1"/>
    <property type="match status" value="1"/>
</dbReference>
<keyword evidence="3" id="KW-1185">Reference proteome</keyword>
<dbReference type="CDD" id="cd04301">
    <property type="entry name" value="NAT_SF"/>
    <property type="match status" value="1"/>
</dbReference>
<dbReference type="Gene3D" id="3.40.630.30">
    <property type="match status" value="1"/>
</dbReference>
<reference evidence="2 3" key="1">
    <citation type="submission" date="2019-06" db="EMBL/GenBank/DDBJ databases">
        <title>The genome of Shewanella sp. SM1901.</title>
        <authorList>
            <person name="Cha Q."/>
        </authorList>
    </citation>
    <scope>NUCLEOTIDE SEQUENCE [LARGE SCALE GENOMIC DNA]</scope>
    <source>
        <strain evidence="2 3">SM1901</strain>
    </source>
</reference>
<accession>A0A4Y5YGR0</accession>
<dbReference type="SUPFAM" id="SSF55729">
    <property type="entry name" value="Acyl-CoA N-acyltransferases (Nat)"/>
    <property type="match status" value="1"/>
</dbReference>